<dbReference type="Pfam" id="PF17170">
    <property type="entry name" value="DUF5128"/>
    <property type="match status" value="1"/>
</dbReference>
<sequence length="398" mass="46090">MKLTSSMKRAFFWIISFFIIAGCNLERKADDNNGDLQKIDIEKALVNRLVNNVSLKEFIDTIKYIPLETNPDCNINEIQKIEYYKDNYYLWDYNSILKFNAQGRFVCKIGNKGKGPKEYIQNRGIVIHSDTLFVNSGHKIVAFNTKNGNFLASYPFPSRIFFEKTEKSFVTFDSNTGFIECIDNNGKTLDSLNYEKFNVGEIYSDMIIYPFHNIFFGTQESLKISTSHNDTIFELNNKHKLVPRYIADLGKYKLPDDERLEYSGDFKYFEKATKKFVRPAYLETTDFLFIQFGKWLSDCNLTPFGLADKKADMIGLGLFDKNNEELSIISQDIENYPCFYPHFSDGGNSVISFVDAIEAIDFYEKNKNDKNLCKSFTTAIRHLQIEDNPILIIAKLKE</sequence>
<protein>
    <submittedName>
        <fullName evidence="1">6-bladed beta-propeller protein</fullName>
    </submittedName>
</protein>
<gene>
    <name evidence="1" type="ORF">DET52_10781</name>
</gene>
<comment type="caution">
    <text evidence="1">The sequence shown here is derived from an EMBL/GenBank/DDBJ whole genome shotgun (WGS) entry which is preliminary data.</text>
</comment>
<dbReference type="RefSeq" id="WP_133465673.1">
    <property type="nucleotide sequence ID" value="NZ_SNWI01000007.1"/>
</dbReference>
<dbReference type="AlphaFoldDB" id="A0A4R6GUF9"/>
<name>A0A4R6GUF9_9BACT</name>
<dbReference type="PROSITE" id="PS51257">
    <property type="entry name" value="PROKAR_LIPOPROTEIN"/>
    <property type="match status" value="1"/>
</dbReference>
<dbReference type="InterPro" id="IPR011042">
    <property type="entry name" value="6-blade_b-propeller_TolB-like"/>
</dbReference>
<dbReference type="Proteomes" id="UP000294848">
    <property type="component" value="Unassembled WGS sequence"/>
</dbReference>
<evidence type="ECO:0000313" key="2">
    <source>
        <dbReference type="Proteomes" id="UP000294848"/>
    </source>
</evidence>
<evidence type="ECO:0000313" key="1">
    <source>
        <dbReference type="EMBL" id="TDN98953.1"/>
    </source>
</evidence>
<dbReference type="Gene3D" id="2.120.10.30">
    <property type="entry name" value="TolB, C-terminal domain"/>
    <property type="match status" value="1"/>
</dbReference>
<reference evidence="1 2" key="1">
    <citation type="submission" date="2019-03" db="EMBL/GenBank/DDBJ databases">
        <title>Freshwater and sediment microbial communities from various areas in North America, analyzing microbe dynamics in response to fracking.</title>
        <authorList>
            <person name="Lamendella R."/>
        </authorList>
    </citation>
    <scope>NUCLEOTIDE SEQUENCE [LARGE SCALE GENOMIC DNA]</scope>
    <source>
        <strain evidence="1 2">114D</strain>
    </source>
</reference>
<accession>A0A4R6GUF9</accession>
<dbReference type="OrthoDB" id="1096018at2"/>
<dbReference type="SUPFAM" id="SSF50969">
    <property type="entry name" value="YVTN repeat-like/Quinoprotein amine dehydrogenase"/>
    <property type="match status" value="1"/>
</dbReference>
<proteinExistence type="predicted"/>
<organism evidence="1 2">
    <name type="scientific">Sunxiuqinia elliptica</name>
    <dbReference type="NCBI Taxonomy" id="655355"/>
    <lineage>
        <taxon>Bacteria</taxon>
        <taxon>Pseudomonadati</taxon>
        <taxon>Bacteroidota</taxon>
        <taxon>Bacteroidia</taxon>
        <taxon>Marinilabiliales</taxon>
        <taxon>Prolixibacteraceae</taxon>
        <taxon>Sunxiuqinia</taxon>
    </lineage>
</organism>
<dbReference type="InterPro" id="IPR011044">
    <property type="entry name" value="Quino_amine_DH_bsu"/>
</dbReference>
<dbReference type="EMBL" id="SNWI01000007">
    <property type="protein sequence ID" value="TDN98953.1"/>
    <property type="molecule type" value="Genomic_DNA"/>
</dbReference>